<feature type="compositionally biased region" description="Polar residues" evidence="11">
    <location>
        <begin position="123"/>
        <end position="135"/>
    </location>
</feature>
<gene>
    <name evidence="13" type="ORF">H5P27_08630</name>
</gene>
<dbReference type="GO" id="GO:0009279">
    <property type="term" value="C:cell outer membrane"/>
    <property type="evidence" value="ECO:0007669"/>
    <property type="project" value="UniProtKB-SubCell"/>
</dbReference>
<dbReference type="InterPro" id="IPR037066">
    <property type="entry name" value="Plug_dom_sf"/>
</dbReference>
<comment type="caution">
    <text evidence="13">The sequence shown here is derived from an EMBL/GenBank/DDBJ whole genome shotgun (WGS) entry which is preliminary data.</text>
</comment>
<proteinExistence type="predicted"/>
<evidence type="ECO:0000313" key="14">
    <source>
        <dbReference type="Proteomes" id="UP000526501"/>
    </source>
</evidence>
<dbReference type="PANTHER" id="PTHR32552">
    <property type="entry name" value="FERRICHROME IRON RECEPTOR-RELATED"/>
    <property type="match status" value="1"/>
</dbReference>
<keyword evidence="10" id="KW-0998">Cell outer membrane</keyword>
<dbReference type="Gene3D" id="2.40.170.20">
    <property type="entry name" value="TonB-dependent receptor, beta-barrel domain"/>
    <property type="match status" value="1"/>
</dbReference>
<reference evidence="13 14" key="1">
    <citation type="submission" date="2020-07" db="EMBL/GenBank/DDBJ databases">
        <authorList>
            <person name="Feng X."/>
        </authorList>
    </citation>
    <scope>NUCLEOTIDE SEQUENCE [LARGE SCALE GENOMIC DNA]</scope>
    <source>
        <strain evidence="13 14">JCM23202</strain>
    </source>
</reference>
<evidence type="ECO:0000256" key="7">
    <source>
        <dbReference type="ARBA" id="ARBA00023065"/>
    </source>
</evidence>
<comment type="subcellular location">
    <subcellularLocation>
        <location evidence="1">Cell outer membrane</location>
        <topology evidence="1">Multi-pass membrane protein</topology>
    </subcellularLocation>
</comment>
<keyword evidence="3" id="KW-1134">Transmembrane beta strand</keyword>
<dbReference type="SUPFAM" id="SSF56935">
    <property type="entry name" value="Porins"/>
    <property type="match status" value="1"/>
</dbReference>
<keyword evidence="6" id="KW-0408">Iron</keyword>
<accession>A0A7X1E892</accession>
<keyword evidence="14" id="KW-1185">Reference proteome</keyword>
<keyword evidence="7" id="KW-0406">Ion transport</keyword>
<evidence type="ECO:0000256" key="9">
    <source>
        <dbReference type="ARBA" id="ARBA00023136"/>
    </source>
</evidence>
<evidence type="ECO:0000256" key="11">
    <source>
        <dbReference type="SAM" id="MobiDB-lite"/>
    </source>
</evidence>
<evidence type="ECO:0000259" key="12">
    <source>
        <dbReference type="SMART" id="SM00965"/>
    </source>
</evidence>
<dbReference type="PANTHER" id="PTHR32552:SF81">
    <property type="entry name" value="TONB-DEPENDENT OUTER MEMBRANE RECEPTOR"/>
    <property type="match status" value="1"/>
</dbReference>
<dbReference type="AlphaFoldDB" id="A0A7X1E892"/>
<evidence type="ECO:0000256" key="5">
    <source>
        <dbReference type="ARBA" id="ARBA00022692"/>
    </source>
</evidence>
<keyword evidence="4" id="KW-0410">Iron transport</keyword>
<feature type="region of interest" description="Disordered" evidence="11">
    <location>
        <begin position="781"/>
        <end position="807"/>
    </location>
</feature>
<dbReference type="InterPro" id="IPR011662">
    <property type="entry name" value="Secretin/TonB_short_N"/>
</dbReference>
<name>A0A7X1E892_9BACT</name>
<evidence type="ECO:0000256" key="6">
    <source>
        <dbReference type="ARBA" id="ARBA00023004"/>
    </source>
</evidence>
<dbReference type="Gene3D" id="2.170.130.10">
    <property type="entry name" value="TonB-dependent receptor, plug domain"/>
    <property type="match status" value="1"/>
</dbReference>
<dbReference type="EMBL" id="JACHVC010000008">
    <property type="protein sequence ID" value="MBC2606109.1"/>
    <property type="molecule type" value="Genomic_DNA"/>
</dbReference>
<feature type="region of interest" description="Disordered" evidence="11">
    <location>
        <begin position="115"/>
        <end position="136"/>
    </location>
</feature>
<protein>
    <recommendedName>
        <fullName evidence="12">Secretin/TonB short N-terminal domain-containing protein</fullName>
    </recommendedName>
</protein>
<dbReference type="Proteomes" id="UP000526501">
    <property type="component" value="Unassembled WGS sequence"/>
</dbReference>
<keyword evidence="9" id="KW-0472">Membrane</keyword>
<dbReference type="GO" id="GO:0006826">
    <property type="term" value="P:iron ion transport"/>
    <property type="evidence" value="ECO:0007669"/>
    <property type="project" value="UniProtKB-KW"/>
</dbReference>
<evidence type="ECO:0000256" key="1">
    <source>
        <dbReference type="ARBA" id="ARBA00004571"/>
    </source>
</evidence>
<keyword evidence="8" id="KW-0798">TonB box</keyword>
<evidence type="ECO:0000256" key="3">
    <source>
        <dbReference type="ARBA" id="ARBA00022452"/>
    </source>
</evidence>
<organism evidence="13 14">
    <name type="scientific">Pelagicoccus albus</name>
    <dbReference type="NCBI Taxonomy" id="415222"/>
    <lineage>
        <taxon>Bacteria</taxon>
        <taxon>Pseudomonadati</taxon>
        <taxon>Verrucomicrobiota</taxon>
        <taxon>Opitutia</taxon>
        <taxon>Puniceicoccales</taxon>
        <taxon>Pelagicoccaceae</taxon>
        <taxon>Pelagicoccus</taxon>
    </lineage>
</organism>
<keyword evidence="2" id="KW-0813">Transport</keyword>
<evidence type="ECO:0000256" key="8">
    <source>
        <dbReference type="ARBA" id="ARBA00023077"/>
    </source>
</evidence>
<dbReference type="SMART" id="SM00965">
    <property type="entry name" value="STN"/>
    <property type="match status" value="1"/>
</dbReference>
<dbReference type="RefSeq" id="WP_185660002.1">
    <property type="nucleotide sequence ID" value="NZ_CAWPOO010000008.1"/>
</dbReference>
<feature type="domain" description="Secretin/TonB short N-terminal" evidence="12">
    <location>
        <begin position="57"/>
        <end position="109"/>
    </location>
</feature>
<evidence type="ECO:0000256" key="10">
    <source>
        <dbReference type="ARBA" id="ARBA00023237"/>
    </source>
</evidence>
<dbReference type="Gene3D" id="3.55.50.30">
    <property type="match status" value="1"/>
</dbReference>
<dbReference type="InterPro" id="IPR039426">
    <property type="entry name" value="TonB-dep_rcpt-like"/>
</dbReference>
<evidence type="ECO:0000256" key="2">
    <source>
        <dbReference type="ARBA" id="ARBA00022448"/>
    </source>
</evidence>
<sequence length="1197" mass="133633">MLWHSQLRSVAITVIVTLCCVLAPRIQLANASEKQDWRLPSGDAIKTLRMLAAQGDAQIMYSDEAVQGTKTNAIEGRFTTLEALEAMLENTGLETIQTHRNRIFAIRAVNPDNSLGNGVATKPENSPNMNTQSPNKNKKSRMFVSIMMGILGVSQNAAAQTAPSTDEDQVFELSPFEVQASENDVGYHSENTLAGSRLNSKVSDLAASISIVGAQQLEDTASVDINDVFLYEANTEGTGNYTDYSLDKNGGVQDTAANSPQTANRVRGIGPAETARNYFPSISRIPFDAYNTATFEINRGPNSILFGLGNAAGIMNQSLAYANIGGNSNQAQIRVGNHGAIRASFNANRNLVDNKLAVFIAGVHDEKGFERKPSYDRTDRYYLNLSYRPLEKTNIKAFYERYENENRRPNNVTPRDLVTPWLEAGSPAWNPVERTVTVDGTTSGPYDTNEGLPSVLWDEYANGPIYLYNQGNLEAFTMRRLTTDPSRVDGGSTPYRTLVSGFDQEGPLWVAPGITDNSIYDWESINVISGNVGEDAADTYGIEFDQTILPNLYFNAGYYFEDFTSDNSKYISQQTGATIQVDPNTHRLDGSINPYFGRTFIEIREPDDMDQWETNENLRATLAYELDFTHRDDKLKWLGHHRLLGLASSRKVEDGYYRWRSMVTSDNEWVNDSNLSQGTGGAIYRRFYLSDSGSTIQYDPGVVRNGSLSYPLYRGVAASGATDESPYTDWTWSNEPVDTTRELHFVSSIGQREIDSEAIVMQNYLLEDKIITTLGWRKDTNRGRSTSGLSVDPATGRANPSDLGTSWGDWQEVSGNTSSVGIVAKPLDWMFLHYNKSDNFQPAGVAYDINDGSFLPLPTGEGKDYGVSFESPDGKLYARLNWFETTQRDSRAGPTGTFIWRMGYYDNDAFYDWAVLAARYEGLTGAAADARVKEITQLPDNFNDYRSNVVGTSDVKAKGMELNLAYNPRNNWNIKFNVAQQETVYDNIAEQYDRWKAVRLPIWMAAHSDAMPEGYQDFWTYDNLTAPDQIRRIAGIGGASTRTPELWFNINVDANMALQKKLEGKVSPSQREWRWNVITNYAFEDGPLKNFGIGGSLRWEDEAAIGYLGGEPDSDGIVRQLDADSPVYDDSQYHVDFWASYRMKAFSDKVDVKFQFNVRDLFEDGGLQAVGVNPDGSASAYRIVDSREFFFTTTFEF</sequence>
<evidence type="ECO:0000313" key="13">
    <source>
        <dbReference type="EMBL" id="MBC2606109.1"/>
    </source>
</evidence>
<keyword evidence="5" id="KW-0812">Transmembrane</keyword>
<evidence type="ECO:0000256" key="4">
    <source>
        <dbReference type="ARBA" id="ARBA00022496"/>
    </source>
</evidence>
<dbReference type="InterPro" id="IPR036942">
    <property type="entry name" value="Beta-barrel_TonB_sf"/>
</dbReference>